<evidence type="ECO:0000313" key="10">
    <source>
        <dbReference type="Proteomes" id="UP000301737"/>
    </source>
</evidence>
<evidence type="ECO:0000256" key="3">
    <source>
        <dbReference type="ARBA" id="ARBA00022491"/>
    </source>
</evidence>
<accession>A0A4C2E2V4</accession>
<evidence type="ECO:0000256" key="1">
    <source>
        <dbReference type="ARBA" id="ARBA00004123"/>
    </source>
</evidence>
<keyword evidence="3" id="KW-0678">Repressor</keyword>
<dbReference type="GO" id="GO:0003712">
    <property type="term" value="F:transcription coregulator activity"/>
    <property type="evidence" value="ECO:0007669"/>
    <property type="project" value="TreeGrafter"/>
</dbReference>
<evidence type="ECO:0000256" key="2">
    <source>
        <dbReference type="ARBA" id="ARBA00006283"/>
    </source>
</evidence>
<dbReference type="Gene3D" id="6.10.160.20">
    <property type="match status" value="1"/>
</dbReference>
<feature type="region of interest" description="Disordered" evidence="7">
    <location>
        <begin position="1"/>
        <end position="35"/>
    </location>
</feature>
<dbReference type="GO" id="GO:0006355">
    <property type="term" value="P:regulation of DNA-templated transcription"/>
    <property type="evidence" value="ECO:0007669"/>
    <property type="project" value="TreeGrafter"/>
</dbReference>
<dbReference type="OrthoDB" id="510958at2759"/>
<dbReference type="PANTHER" id="PTHR13286:SF6">
    <property type="entry name" value="HISTONE DEACETYLASE COMPLEX SUBUNIT SAP30L-RELATED"/>
    <property type="match status" value="1"/>
</dbReference>
<evidence type="ECO:0000256" key="7">
    <source>
        <dbReference type="SAM" id="MobiDB-lite"/>
    </source>
</evidence>
<name>A0A4C2E2V4_9SACH</name>
<gene>
    <name evidence="9" type="primary">SAP30</name>
    <name evidence="9" type="ORF">ZYGM_004035</name>
</gene>
<dbReference type="EMBL" id="BIMX01000005">
    <property type="protein sequence ID" value="GCE98527.1"/>
    <property type="molecule type" value="Genomic_DNA"/>
</dbReference>
<comment type="caution">
    <text evidence="9">The sequence shown here is derived from an EMBL/GenBank/DDBJ whole genome shotgun (WGS) entry which is preliminary data.</text>
</comment>
<keyword evidence="10" id="KW-1185">Reference proteome</keyword>
<organism evidence="9 10">
    <name type="scientific">Zygosaccharomyces mellis</name>
    <dbReference type="NCBI Taxonomy" id="42258"/>
    <lineage>
        <taxon>Eukaryota</taxon>
        <taxon>Fungi</taxon>
        <taxon>Dikarya</taxon>
        <taxon>Ascomycota</taxon>
        <taxon>Saccharomycotina</taxon>
        <taxon>Saccharomycetes</taxon>
        <taxon>Saccharomycetales</taxon>
        <taxon>Saccharomycetaceae</taxon>
        <taxon>Zygosaccharomyces</taxon>
    </lineage>
</organism>
<proteinExistence type="inferred from homology"/>
<dbReference type="Pfam" id="PF13867">
    <property type="entry name" value="SAP30_Sin3_bdg"/>
    <property type="match status" value="1"/>
</dbReference>
<evidence type="ECO:0000256" key="5">
    <source>
        <dbReference type="ARBA" id="ARBA00023163"/>
    </source>
</evidence>
<keyword evidence="5" id="KW-0804">Transcription</keyword>
<dbReference type="AlphaFoldDB" id="A0A4C2E2V4"/>
<dbReference type="InterPro" id="IPR038291">
    <property type="entry name" value="SAP30_C_sf"/>
</dbReference>
<feature type="compositionally biased region" description="Polar residues" evidence="7">
    <location>
        <begin position="1"/>
        <end position="14"/>
    </location>
</feature>
<feature type="domain" description="Histone deacetylase complex subunit SAP30 Sin3 binding" evidence="8">
    <location>
        <begin position="126"/>
        <end position="156"/>
    </location>
</feature>
<keyword evidence="4" id="KW-0805">Transcription regulation</keyword>
<feature type="compositionally biased region" description="Polar residues" evidence="7">
    <location>
        <begin position="22"/>
        <end position="31"/>
    </location>
</feature>
<evidence type="ECO:0000313" key="9">
    <source>
        <dbReference type="EMBL" id="GCE98527.1"/>
    </source>
</evidence>
<dbReference type="InterPro" id="IPR024145">
    <property type="entry name" value="His_deAcase_SAP30/SAP30L"/>
</dbReference>
<protein>
    <submittedName>
        <fullName evidence="9">Sit4 protein phosphatase associated protein</fullName>
    </submittedName>
</protein>
<evidence type="ECO:0000259" key="8">
    <source>
        <dbReference type="Pfam" id="PF13867"/>
    </source>
</evidence>
<sequence>MPRTANSNSESESNIKARGNAGITTGTSVGSRSHVKQRLTTAQQQYLKDLVKTHVTNNHPDLTTKPDPMDFESYSDDFLRRYKDRFQLNVEDHLSIQGYLVGSQLGSKTYSSKRNKHGTPGARVFKKELASEVKRHFNSYNVKETECIPQFIYKVKTQKRRFKMWFKN</sequence>
<dbReference type="GO" id="GO:0000118">
    <property type="term" value="C:histone deacetylase complex"/>
    <property type="evidence" value="ECO:0007669"/>
    <property type="project" value="TreeGrafter"/>
</dbReference>
<keyword evidence="6" id="KW-0539">Nucleus</keyword>
<evidence type="ECO:0000256" key="4">
    <source>
        <dbReference type="ARBA" id="ARBA00023015"/>
    </source>
</evidence>
<reference evidence="9 10" key="1">
    <citation type="submission" date="2019-01" db="EMBL/GenBank/DDBJ databases">
        <title>Draft Genome Sequencing of Zygosaccharomyces mellis Ca-7.</title>
        <authorList>
            <person name="Shiwa Y."/>
            <person name="Kanesaki Y."/>
            <person name="Ishige T."/>
            <person name="Mura K."/>
            <person name="Hori T."/>
            <person name="Tamura T."/>
        </authorList>
    </citation>
    <scope>NUCLEOTIDE SEQUENCE [LARGE SCALE GENOMIC DNA]</scope>
    <source>
        <strain evidence="9 10">Ca-7</strain>
    </source>
</reference>
<dbReference type="InterPro" id="IPR025718">
    <property type="entry name" value="SAP30_Sin3-bd"/>
</dbReference>
<dbReference type="PANTHER" id="PTHR13286">
    <property type="entry name" value="SAP30"/>
    <property type="match status" value="1"/>
</dbReference>
<comment type="similarity">
    <text evidence="2">Belongs to the SAP30 family.</text>
</comment>
<comment type="subcellular location">
    <subcellularLocation>
        <location evidence="1">Nucleus</location>
    </subcellularLocation>
</comment>
<dbReference type="Proteomes" id="UP000301737">
    <property type="component" value="Unassembled WGS sequence"/>
</dbReference>
<evidence type="ECO:0000256" key="6">
    <source>
        <dbReference type="ARBA" id="ARBA00023242"/>
    </source>
</evidence>